<dbReference type="GO" id="GO:0005615">
    <property type="term" value="C:extracellular space"/>
    <property type="evidence" value="ECO:0007669"/>
    <property type="project" value="TreeGrafter"/>
</dbReference>
<dbReference type="AlphaFoldDB" id="A0A0L0FGX2"/>
<dbReference type="Pfam" id="PF00082">
    <property type="entry name" value="Peptidase_S8"/>
    <property type="match status" value="1"/>
</dbReference>
<feature type="domain" description="Peptidase S8/S53" evidence="6">
    <location>
        <begin position="68"/>
        <end position="242"/>
    </location>
</feature>
<evidence type="ECO:0000256" key="3">
    <source>
        <dbReference type="ARBA" id="ARBA00022801"/>
    </source>
</evidence>
<keyword evidence="3" id="KW-0378">Hydrolase</keyword>
<dbReference type="InterPro" id="IPR000209">
    <property type="entry name" value="Peptidase_S8/S53_dom"/>
</dbReference>
<evidence type="ECO:0000313" key="8">
    <source>
        <dbReference type="Proteomes" id="UP000054560"/>
    </source>
</evidence>
<gene>
    <name evidence="7" type="ORF">SARC_11482</name>
</gene>
<sequence>MEHIASLPEVTEMDYIMGHGVFCDTCTTLTTRGETFLWNLERVTKQSRAFDGQYMTLLSDSGDTNVDLYVIDTGIDITHTNFDGRASFGDNFTGKMAVLNGDGTSVAGYAMSRKFGVEKQGNAISVKALAGEQGIGNSRITMDAFQYVVDQVNWRGNNRRTVVNMSLGGGRSTVFNYFVNAIVSHLNTVVVVAAGNENRDACNVSPASAELAITVGAFTITDSRASFSNFGSCVDIFAPGQSIRSVTLNNRDQL</sequence>
<dbReference type="GO" id="GO:0004252">
    <property type="term" value="F:serine-type endopeptidase activity"/>
    <property type="evidence" value="ECO:0007669"/>
    <property type="project" value="InterPro"/>
</dbReference>
<evidence type="ECO:0000313" key="7">
    <source>
        <dbReference type="EMBL" id="KNC76005.1"/>
    </source>
</evidence>
<dbReference type="PANTHER" id="PTHR43806:SF11">
    <property type="entry name" value="CEREVISIN-RELATED"/>
    <property type="match status" value="1"/>
</dbReference>
<dbReference type="GeneID" id="25911986"/>
<dbReference type="EMBL" id="KQ243307">
    <property type="protein sequence ID" value="KNC76005.1"/>
    <property type="molecule type" value="Genomic_DNA"/>
</dbReference>
<dbReference type="OrthoDB" id="206201at2759"/>
<keyword evidence="8" id="KW-1185">Reference proteome</keyword>
<keyword evidence="2" id="KW-0645">Protease</keyword>
<dbReference type="InterPro" id="IPR050131">
    <property type="entry name" value="Peptidase_S8_subtilisin-like"/>
</dbReference>
<dbReference type="PANTHER" id="PTHR43806">
    <property type="entry name" value="PEPTIDASE S8"/>
    <property type="match status" value="1"/>
</dbReference>
<dbReference type="InterPro" id="IPR036852">
    <property type="entry name" value="Peptidase_S8/S53_dom_sf"/>
</dbReference>
<dbReference type="SUPFAM" id="SSF52743">
    <property type="entry name" value="Subtilisin-like"/>
    <property type="match status" value="1"/>
</dbReference>
<dbReference type="RefSeq" id="XP_014149907.1">
    <property type="nucleotide sequence ID" value="XM_014294432.1"/>
</dbReference>
<keyword evidence="4" id="KW-0720">Serine protease</keyword>
<evidence type="ECO:0000256" key="4">
    <source>
        <dbReference type="ARBA" id="ARBA00022825"/>
    </source>
</evidence>
<evidence type="ECO:0000256" key="2">
    <source>
        <dbReference type="ARBA" id="ARBA00022670"/>
    </source>
</evidence>
<accession>A0A0L0FGX2</accession>
<dbReference type="GO" id="GO:0006508">
    <property type="term" value="P:proteolysis"/>
    <property type="evidence" value="ECO:0007669"/>
    <property type="project" value="UniProtKB-KW"/>
</dbReference>
<protein>
    <recommendedName>
        <fullName evidence="6">Peptidase S8/S53 domain-containing protein</fullName>
    </recommendedName>
</protein>
<reference evidence="7 8" key="1">
    <citation type="submission" date="2011-02" db="EMBL/GenBank/DDBJ databases">
        <title>The Genome Sequence of Sphaeroforma arctica JP610.</title>
        <authorList>
            <consortium name="The Broad Institute Genome Sequencing Platform"/>
            <person name="Russ C."/>
            <person name="Cuomo C."/>
            <person name="Young S.K."/>
            <person name="Zeng Q."/>
            <person name="Gargeya S."/>
            <person name="Alvarado L."/>
            <person name="Berlin A."/>
            <person name="Chapman S.B."/>
            <person name="Chen Z."/>
            <person name="Freedman E."/>
            <person name="Gellesch M."/>
            <person name="Goldberg J."/>
            <person name="Griggs A."/>
            <person name="Gujja S."/>
            <person name="Heilman E."/>
            <person name="Heiman D."/>
            <person name="Howarth C."/>
            <person name="Mehta T."/>
            <person name="Neiman D."/>
            <person name="Pearson M."/>
            <person name="Roberts A."/>
            <person name="Saif S."/>
            <person name="Shea T."/>
            <person name="Shenoy N."/>
            <person name="Sisk P."/>
            <person name="Stolte C."/>
            <person name="Sykes S."/>
            <person name="White J."/>
            <person name="Yandava C."/>
            <person name="Burger G."/>
            <person name="Gray M.W."/>
            <person name="Holland P.W.H."/>
            <person name="King N."/>
            <person name="Lang F.B.F."/>
            <person name="Roger A.J."/>
            <person name="Ruiz-Trillo I."/>
            <person name="Haas B."/>
            <person name="Nusbaum C."/>
            <person name="Birren B."/>
        </authorList>
    </citation>
    <scope>NUCLEOTIDE SEQUENCE [LARGE SCALE GENOMIC DNA]</scope>
    <source>
        <strain evidence="7 8">JP610</strain>
    </source>
</reference>
<evidence type="ECO:0000256" key="1">
    <source>
        <dbReference type="ARBA" id="ARBA00011073"/>
    </source>
</evidence>
<organism evidence="7 8">
    <name type="scientific">Sphaeroforma arctica JP610</name>
    <dbReference type="NCBI Taxonomy" id="667725"/>
    <lineage>
        <taxon>Eukaryota</taxon>
        <taxon>Ichthyosporea</taxon>
        <taxon>Ichthyophonida</taxon>
        <taxon>Sphaeroforma</taxon>
    </lineage>
</organism>
<name>A0A0L0FGX2_9EUKA</name>
<dbReference type="Proteomes" id="UP000054560">
    <property type="component" value="Unassembled WGS sequence"/>
</dbReference>
<dbReference type="STRING" id="667725.A0A0L0FGX2"/>
<dbReference type="Gene3D" id="3.40.50.200">
    <property type="entry name" value="Peptidase S8/S53 domain"/>
    <property type="match status" value="1"/>
</dbReference>
<evidence type="ECO:0000256" key="5">
    <source>
        <dbReference type="PROSITE-ProRule" id="PRU01240"/>
    </source>
</evidence>
<dbReference type="PROSITE" id="PS51892">
    <property type="entry name" value="SUBTILASE"/>
    <property type="match status" value="1"/>
</dbReference>
<feature type="non-terminal residue" evidence="7">
    <location>
        <position position="254"/>
    </location>
</feature>
<dbReference type="eggNOG" id="KOG1153">
    <property type="taxonomic scope" value="Eukaryota"/>
</dbReference>
<comment type="similarity">
    <text evidence="1 5">Belongs to the peptidase S8 family.</text>
</comment>
<comment type="caution">
    <text evidence="5">Lacks conserved residue(s) required for the propagation of feature annotation.</text>
</comment>
<proteinExistence type="inferred from homology"/>
<evidence type="ECO:0000259" key="6">
    <source>
        <dbReference type="Pfam" id="PF00082"/>
    </source>
</evidence>